<dbReference type="InterPro" id="IPR003591">
    <property type="entry name" value="Leu-rich_rpt_typical-subtyp"/>
</dbReference>
<evidence type="ECO:0000256" key="2">
    <source>
        <dbReference type="ARBA" id="ARBA00022490"/>
    </source>
</evidence>
<gene>
    <name evidence="6" type="ORF">MVLG_05599</name>
</gene>
<keyword evidence="2" id="KW-0963">Cytoplasm</keyword>
<dbReference type="SUPFAM" id="SSF52075">
    <property type="entry name" value="Outer arm dynein light chain 1"/>
    <property type="match status" value="1"/>
</dbReference>
<keyword evidence="3" id="KW-0433">Leucine-rich repeat</keyword>
<feature type="compositionally biased region" description="Basic and acidic residues" evidence="5">
    <location>
        <begin position="812"/>
        <end position="822"/>
    </location>
</feature>
<dbReference type="SMART" id="SM00369">
    <property type="entry name" value="LRR_TYP"/>
    <property type="match status" value="5"/>
</dbReference>
<evidence type="ECO:0000313" key="7">
    <source>
        <dbReference type="EnsemblFungi" id="MVLG_05599T0"/>
    </source>
</evidence>
<feature type="compositionally biased region" description="Low complexity" evidence="5">
    <location>
        <begin position="568"/>
        <end position="586"/>
    </location>
</feature>
<feature type="compositionally biased region" description="Low complexity" evidence="5">
    <location>
        <begin position="637"/>
        <end position="653"/>
    </location>
</feature>
<feature type="region of interest" description="Disordered" evidence="5">
    <location>
        <begin position="356"/>
        <end position="383"/>
    </location>
</feature>
<dbReference type="EMBL" id="GL541720">
    <property type="protein sequence ID" value="KDE03968.1"/>
    <property type="molecule type" value="Genomic_DNA"/>
</dbReference>
<evidence type="ECO:0000313" key="6">
    <source>
        <dbReference type="EMBL" id="KDE03968.1"/>
    </source>
</evidence>
<feature type="compositionally biased region" description="Basic and acidic residues" evidence="5">
    <location>
        <begin position="587"/>
        <end position="598"/>
    </location>
</feature>
<reference evidence="7" key="4">
    <citation type="submission" date="2015-06" db="UniProtKB">
        <authorList>
            <consortium name="EnsemblFungi"/>
        </authorList>
    </citation>
    <scope>IDENTIFICATION</scope>
</reference>
<accession>U5HEQ9</accession>
<keyword evidence="8" id="KW-1185">Reference proteome</keyword>
<dbReference type="InParanoid" id="U5HEQ9"/>
<sequence>MRSHAPIQAQLPSSFTSNTGMTCTGATSSPVHADTVQGGSYITELASFVRRHESKLADFGRRPTPSSSSLPAWSSILSLGIIASSDASSPVASHQRKAPLVLEFDPHHLYFLLLKFDELGIANLGDLDVRIEGGVHRPMMIDYGLSGVPEEQASGWWAGAFGGGGSGSASTTTTRKKDSDTASFRSGISSFSIGSGWWGSTKAPVDESVDVKYLYASCTKLPALKLSPFITRSRSSSPKAAGPLPGHHASPLLSKAVQDFQDCPPDQTTVPLYAFKNLQSLILEDLDPRGFLGWDVMSAQLRSLQIHRSGIEDIGELICDVVVEDVERRKKGAGQVGQERIKRQKGPLSAEIAVEGDEEPEHPAHDTSFGRTDDGVPPSPSTASYPIPPRYAWSQLRHLSLSHNSLTFVPTPPLHHLASSLTSLDLSSNLLISVPTGLSALHSLRSLNLSDNMIDSLVGISKILGAVQVLNLSHNRLSNLAGLDRLLALERIDVRSNRLQEALEISRLQELPLLREVWVQSNPFTRSVHDGGEEGWKNKCMTYFEGGQVTFDDFSSSEGQNGSKSDSRGSSTLRRSASAAAGLGMADRARTEEARTAGEAKIVSRRVVTTPHQQGKHHRMALSPPPSPLPNASMGLTSTSAMESSASPTSSPSLGPTKVVNSSRPAPTSTDSAHRKPRRIVNLDGPSPRPGGDSSGLSDVDHHHHHHQSPKLNTGSRTVKSLSSVTGSSLTSPSKPSARRQRLSASTFEPPISYLSTSPPNRDHSPSRGGDLKSASSGSGSGPENSGEAFRKKIEQLRNEVGESWLSVLGERQEREAREAARAEGSANASASASGGEANKVVKRPTVEDAQVNSSPVTTKEEDPVAKEAVTTATVTKVVKAHNEGDPTSTGKKGKKKKKSGKK</sequence>
<proteinExistence type="predicted"/>
<dbReference type="GO" id="GO:0005737">
    <property type="term" value="C:cytoplasm"/>
    <property type="evidence" value="ECO:0007669"/>
    <property type="project" value="UniProtKB-SubCell"/>
</dbReference>
<dbReference type="HOGENOM" id="CLU_009538_0_0_1"/>
<dbReference type="EnsemblFungi" id="MVLG_05599T0">
    <property type="protein sequence ID" value="MVLG_05599T0"/>
    <property type="gene ID" value="MVLG_05599"/>
</dbReference>
<evidence type="ECO:0000256" key="5">
    <source>
        <dbReference type="SAM" id="MobiDB-lite"/>
    </source>
</evidence>
<dbReference type="OrthoDB" id="676979at2759"/>
<reference evidence="6" key="2">
    <citation type="submission" date="2010-11" db="EMBL/GenBank/DDBJ databases">
        <authorList>
            <consortium name="The Broad Institute Genome Sequencing Platform"/>
            <person name="Earl A."/>
            <person name="Ward D."/>
            <person name="Feldgarden M."/>
            <person name="Gevers D."/>
            <person name="Butler R."/>
            <person name="Young S.K."/>
            <person name="Zeng Q."/>
            <person name="Gargeya S."/>
            <person name="Fitzgerald M."/>
            <person name="Haas B."/>
            <person name="Abouelleil A."/>
            <person name="Alvarado L."/>
            <person name="Arachchi H.M."/>
            <person name="Berlin A."/>
            <person name="Brown A."/>
            <person name="Chapman S.B."/>
            <person name="Chen Z."/>
            <person name="Dunbar C."/>
            <person name="Freedman E."/>
            <person name="Gearin G."/>
            <person name="Gellesch M."/>
            <person name="Goldberg J."/>
            <person name="Griggs A."/>
            <person name="Gujja S."/>
            <person name="Heilman E."/>
            <person name="Heiman D."/>
            <person name="Howarth C."/>
            <person name="Larson L."/>
            <person name="Lui A."/>
            <person name="MacDonald P.J.P."/>
            <person name="Mehta T."/>
            <person name="Montmayeur A."/>
            <person name="Murphy C."/>
            <person name="Neiman D."/>
            <person name="Pearson M."/>
            <person name="Priest M."/>
            <person name="Roberts A."/>
            <person name="Saif S."/>
            <person name="Shea T."/>
            <person name="Shenoy N."/>
            <person name="Sisk P."/>
            <person name="Stolte C."/>
            <person name="Sykes S."/>
            <person name="White J."/>
            <person name="Yandava C."/>
            <person name="Wortman J."/>
            <person name="Nusbaum C."/>
            <person name="Birren B."/>
        </authorList>
    </citation>
    <scope>NUCLEOTIDE SEQUENCE</scope>
    <source>
        <strain evidence="6">P1A1 Lamole</strain>
    </source>
</reference>
<evidence type="ECO:0000313" key="8">
    <source>
        <dbReference type="Proteomes" id="UP000017200"/>
    </source>
</evidence>
<feature type="compositionally biased region" description="Polar residues" evidence="5">
    <location>
        <begin position="10"/>
        <end position="20"/>
    </location>
</feature>
<feature type="compositionally biased region" description="Low complexity" evidence="5">
    <location>
        <begin position="772"/>
        <end position="787"/>
    </location>
</feature>
<dbReference type="InterPro" id="IPR032675">
    <property type="entry name" value="LRR_dom_sf"/>
</dbReference>
<dbReference type="EMBL" id="AEIJ01000589">
    <property type="status" value="NOT_ANNOTATED_CDS"/>
    <property type="molecule type" value="Genomic_DNA"/>
</dbReference>
<evidence type="ECO:0000256" key="4">
    <source>
        <dbReference type="ARBA" id="ARBA00022737"/>
    </source>
</evidence>
<reference evidence="8" key="1">
    <citation type="submission" date="2010-11" db="EMBL/GenBank/DDBJ databases">
        <title>The genome sequence of Microbotryum violaceum strain p1A1 Lamole.</title>
        <authorList>
            <person name="Cuomo C."/>
            <person name="Perlin M."/>
            <person name="Young S.K."/>
            <person name="Zeng Q."/>
            <person name="Gargeya S."/>
            <person name="Alvarado L."/>
            <person name="Berlin A."/>
            <person name="Chapman S.B."/>
            <person name="Chen Z."/>
            <person name="Freedman E."/>
            <person name="Gellesch M."/>
            <person name="Goldberg J."/>
            <person name="Griggs A."/>
            <person name="Gujja S."/>
            <person name="Heilman E."/>
            <person name="Heiman D."/>
            <person name="Howarth C."/>
            <person name="Mehta T."/>
            <person name="Neiman D."/>
            <person name="Pearson M."/>
            <person name="Roberts A."/>
            <person name="Saif S."/>
            <person name="Shea T."/>
            <person name="Shenoy N."/>
            <person name="Sisk P."/>
            <person name="Stolte C."/>
            <person name="Sykes S."/>
            <person name="White J."/>
            <person name="Yandava C."/>
            <person name="Haas B."/>
            <person name="Nusbaum C."/>
            <person name="Birren B."/>
        </authorList>
    </citation>
    <scope>NUCLEOTIDE SEQUENCE [LARGE SCALE GENOMIC DNA]</scope>
    <source>
        <strain evidence="8">p1A1 Lamole</strain>
    </source>
</reference>
<feature type="compositionally biased region" description="Polar residues" evidence="5">
    <location>
        <begin position="554"/>
        <end position="564"/>
    </location>
</feature>
<protein>
    <submittedName>
        <fullName evidence="6 7">Uncharacterized protein</fullName>
    </submittedName>
</protein>
<reference evidence="6 8" key="3">
    <citation type="journal article" date="2015" name="BMC Genomics">
        <title>Sex and parasites: genomic and transcriptomic analysis of Microbotryum lychnidis-dioicae, the biotrophic and plant-castrating anther smut fungus.</title>
        <authorList>
            <person name="Perlin M.H."/>
            <person name="Amselem J."/>
            <person name="Fontanillas E."/>
            <person name="Toh S.S."/>
            <person name="Chen Z."/>
            <person name="Goldberg J."/>
            <person name="Duplessis S."/>
            <person name="Henrissat B."/>
            <person name="Young S."/>
            <person name="Zeng Q."/>
            <person name="Aguileta G."/>
            <person name="Petit E."/>
            <person name="Badouin H."/>
            <person name="Andrews J."/>
            <person name="Razeeq D."/>
            <person name="Gabaldon T."/>
            <person name="Quesneville H."/>
            <person name="Giraud T."/>
            <person name="Hood M.E."/>
            <person name="Schultz D.J."/>
            <person name="Cuomo C.A."/>
        </authorList>
    </citation>
    <scope>NUCLEOTIDE SEQUENCE [LARGE SCALE GENOMIC DNA]</scope>
    <source>
        <strain evidence="6">P1A1 Lamole</strain>
        <strain evidence="8">p1A1 Lamole</strain>
    </source>
</reference>
<feature type="region of interest" description="Disordered" evidence="5">
    <location>
        <begin position="554"/>
        <end position="792"/>
    </location>
</feature>
<feature type="region of interest" description="Disordered" evidence="5">
    <location>
        <begin position="812"/>
        <end position="903"/>
    </location>
</feature>
<feature type="compositionally biased region" description="Low complexity" evidence="5">
    <location>
        <begin position="823"/>
        <end position="838"/>
    </location>
</feature>
<dbReference type="FunCoup" id="U5HEQ9">
    <property type="interactions" value="277"/>
</dbReference>
<feature type="compositionally biased region" description="Basic residues" evidence="5">
    <location>
        <begin position="892"/>
        <end position="903"/>
    </location>
</feature>
<feature type="region of interest" description="Disordered" evidence="5">
    <location>
        <begin position="1"/>
        <end position="20"/>
    </location>
</feature>
<dbReference type="PANTHER" id="PTHR15454:SF69">
    <property type="entry name" value="SERINE_THREONINE-PROTEIN KINASE 11-INTERACTING PROTEIN"/>
    <property type="match status" value="1"/>
</dbReference>
<feature type="compositionally biased region" description="Low complexity" evidence="5">
    <location>
        <begin position="719"/>
        <end position="735"/>
    </location>
</feature>
<dbReference type="Pfam" id="PF13855">
    <property type="entry name" value="LRR_8"/>
    <property type="match status" value="1"/>
</dbReference>
<dbReference type="STRING" id="683840.U5HEQ9"/>
<dbReference type="PROSITE" id="PS51450">
    <property type="entry name" value="LRR"/>
    <property type="match status" value="3"/>
</dbReference>
<feature type="compositionally biased region" description="Polar residues" evidence="5">
    <location>
        <begin position="659"/>
        <end position="671"/>
    </location>
</feature>
<feature type="compositionally biased region" description="Low complexity" evidence="5">
    <location>
        <begin position="683"/>
        <end position="698"/>
    </location>
</feature>
<dbReference type="Gene3D" id="3.80.10.10">
    <property type="entry name" value="Ribonuclease Inhibitor"/>
    <property type="match status" value="1"/>
</dbReference>
<evidence type="ECO:0000256" key="1">
    <source>
        <dbReference type="ARBA" id="ARBA00004496"/>
    </source>
</evidence>
<name>U5HEQ9_USTV1</name>
<organism evidence="6">
    <name type="scientific">Microbotryum lychnidis-dioicae (strain p1A1 Lamole / MvSl-1064)</name>
    <name type="common">Anther smut fungus</name>
    <dbReference type="NCBI Taxonomy" id="683840"/>
    <lineage>
        <taxon>Eukaryota</taxon>
        <taxon>Fungi</taxon>
        <taxon>Dikarya</taxon>
        <taxon>Basidiomycota</taxon>
        <taxon>Pucciniomycotina</taxon>
        <taxon>Microbotryomycetes</taxon>
        <taxon>Microbotryales</taxon>
        <taxon>Microbotryaceae</taxon>
        <taxon>Microbotryum</taxon>
    </lineage>
</organism>
<dbReference type="PANTHER" id="PTHR15454">
    <property type="entry name" value="NISCHARIN RELATED"/>
    <property type="match status" value="1"/>
</dbReference>
<feature type="region of interest" description="Disordered" evidence="5">
    <location>
        <begin position="330"/>
        <end position="349"/>
    </location>
</feature>
<dbReference type="InterPro" id="IPR001611">
    <property type="entry name" value="Leu-rich_rpt"/>
</dbReference>
<feature type="compositionally biased region" description="Low complexity" evidence="5">
    <location>
        <begin position="867"/>
        <end position="878"/>
    </location>
</feature>
<evidence type="ECO:0000256" key="3">
    <source>
        <dbReference type="ARBA" id="ARBA00022614"/>
    </source>
</evidence>
<dbReference type="Proteomes" id="UP000017200">
    <property type="component" value="Unassembled WGS sequence"/>
</dbReference>
<comment type="subcellular location">
    <subcellularLocation>
        <location evidence="1">Cytoplasm</location>
    </subcellularLocation>
</comment>
<dbReference type="AlphaFoldDB" id="U5HEQ9"/>
<keyword evidence="4" id="KW-0677">Repeat</keyword>